<gene>
    <name evidence="2" type="ORF">TIFTF001_002414</name>
</gene>
<feature type="transmembrane region" description="Helical" evidence="1">
    <location>
        <begin position="36"/>
        <end position="59"/>
    </location>
</feature>
<protein>
    <submittedName>
        <fullName evidence="2">Uncharacterized protein</fullName>
    </submittedName>
</protein>
<keyword evidence="1" id="KW-0812">Transmembrane</keyword>
<dbReference type="AlphaFoldDB" id="A0AA87ZU21"/>
<accession>A0AA87ZU21</accession>
<feature type="transmembrane region" description="Helical" evidence="1">
    <location>
        <begin position="105"/>
        <end position="125"/>
    </location>
</feature>
<reference evidence="2" key="1">
    <citation type="submission" date="2023-07" db="EMBL/GenBank/DDBJ databases">
        <title>draft genome sequence of fig (Ficus carica).</title>
        <authorList>
            <person name="Takahashi T."/>
            <person name="Nishimura K."/>
        </authorList>
    </citation>
    <scope>NUCLEOTIDE SEQUENCE</scope>
</reference>
<proteinExistence type="predicted"/>
<sequence length="156" mass="17273">MGQPGGWGSNFELPNMLRRGLETVTAAGDYLSLGQIVTVVLATHVGGLWCCYLLLAYVRTPRPISNSNEFRRFLSSIPEFPIWCSAAMVLKVAIVVTFFMPRGEVILAVGCYIIGLYVWIAYLNLRSSRSLRAQAADENERLLDVELGASSSRKQN</sequence>
<dbReference type="Gramene" id="FCD_00008704-RA">
    <property type="protein sequence ID" value="FCD_00008704-RA:cds"/>
    <property type="gene ID" value="FCD_00008704"/>
</dbReference>
<organism evidence="2 3">
    <name type="scientific">Ficus carica</name>
    <name type="common">Common fig</name>
    <dbReference type="NCBI Taxonomy" id="3494"/>
    <lineage>
        <taxon>Eukaryota</taxon>
        <taxon>Viridiplantae</taxon>
        <taxon>Streptophyta</taxon>
        <taxon>Embryophyta</taxon>
        <taxon>Tracheophyta</taxon>
        <taxon>Spermatophyta</taxon>
        <taxon>Magnoliopsida</taxon>
        <taxon>eudicotyledons</taxon>
        <taxon>Gunneridae</taxon>
        <taxon>Pentapetalae</taxon>
        <taxon>rosids</taxon>
        <taxon>fabids</taxon>
        <taxon>Rosales</taxon>
        <taxon>Moraceae</taxon>
        <taxon>Ficeae</taxon>
        <taxon>Ficus</taxon>
    </lineage>
</organism>
<keyword evidence="1" id="KW-1133">Transmembrane helix</keyword>
<keyword evidence="1" id="KW-0472">Membrane</keyword>
<dbReference type="EMBL" id="BTGU01000002">
    <property type="protein sequence ID" value="GMN29421.1"/>
    <property type="molecule type" value="Genomic_DNA"/>
</dbReference>
<keyword evidence="3" id="KW-1185">Reference proteome</keyword>
<evidence type="ECO:0000313" key="2">
    <source>
        <dbReference type="EMBL" id="GMN29421.1"/>
    </source>
</evidence>
<feature type="transmembrane region" description="Helical" evidence="1">
    <location>
        <begin position="80"/>
        <end position="99"/>
    </location>
</feature>
<dbReference type="Proteomes" id="UP001187192">
    <property type="component" value="Unassembled WGS sequence"/>
</dbReference>
<evidence type="ECO:0000256" key="1">
    <source>
        <dbReference type="SAM" id="Phobius"/>
    </source>
</evidence>
<evidence type="ECO:0000313" key="3">
    <source>
        <dbReference type="Proteomes" id="UP001187192"/>
    </source>
</evidence>
<name>A0AA87ZU21_FICCA</name>
<comment type="caution">
    <text evidence="2">The sequence shown here is derived from an EMBL/GenBank/DDBJ whole genome shotgun (WGS) entry which is preliminary data.</text>
</comment>